<dbReference type="InterPro" id="IPR035439">
    <property type="entry name" value="UPF0145_dom_sf"/>
</dbReference>
<dbReference type="STRING" id="266762.HQ36_04225"/>
<comment type="similarity">
    <text evidence="1">Belongs to the UPF0145 family.</text>
</comment>
<dbReference type="Proteomes" id="UP000030134">
    <property type="component" value="Unassembled WGS sequence"/>
</dbReference>
<organism evidence="2 3">
    <name type="scientific">Porphyromonas gingivicanis</name>
    <dbReference type="NCBI Taxonomy" id="266762"/>
    <lineage>
        <taxon>Bacteria</taxon>
        <taxon>Pseudomonadati</taxon>
        <taxon>Bacteroidota</taxon>
        <taxon>Bacteroidia</taxon>
        <taxon>Bacteroidales</taxon>
        <taxon>Porphyromonadaceae</taxon>
        <taxon>Porphyromonas</taxon>
    </lineage>
</organism>
<dbReference type="SUPFAM" id="SSF117782">
    <property type="entry name" value="YbjQ-like"/>
    <property type="match status" value="1"/>
</dbReference>
<keyword evidence="3" id="KW-1185">Reference proteome</keyword>
<dbReference type="OrthoDB" id="9796448at2"/>
<dbReference type="EMBL" id="JQZW01000008">
    <property type="protein sequence ID" value="KGN98126.1"/>
    <property type="molecule type" value="Genomic_DNA"/>
</dbReference>
<dbReference type="AlphaFoldDB" id="A0A0A2G4E7"/>
<dbReference type="Gene3D" id="3.30.110.70">
    <property type="entry name" value="Hypothetical protein apc22750. Chain B"/>
    <property type="match status" value="1"/>
</dbReference>
<evidence type="ECO:0000313" key="2">
    <source>
        <dbReference type="EMBL" id="KGN98126.1"/>
    </source>
</evidence>
<sequence length="131" mass="14872">MQELLVTTVDIARPYTIIGQVSCYATSTLFSPYSLKKLFKKYKSELQPIYEQQRHLLPEATEEALFAEQICTHKGEMAGVAYPLLLMELRQKARRMGADAVVGVRFSPQPESLSSYSHYCIYGTAVLFIKE</sequence>
<dbReference type="RefSeq" id="WP_025842398.1">
    <property type="nucleotide sequence ID" value="NZ_JQZW01000008.1"/>
</dbReference>
<name>A0A0A2G4E7_9PORP</name>
<evidence type="ECO:0000256" key="1">
    <source>
        <dbReference type="ARBA" id="ARBA00010751"/>
    </source>
</evidence>
<comment type="caution">
    <text evidence="2">The sequence shown here is derived from an EMBL/GenBank/DDBJ whole genome shotgun (WGS) entry which is preliminary data.</text>
</comment>
<accession>A0A0A2G4E7</accession>
<reference evidence="2 3" key="1">
    <citation type="submission" date="2014-08" db="EMBL/GenBank/DDBJ databases">
        <title>Porphyromonas gingivicanis strain:COT-022_OH1391 Genome sequencing.</title>
        <authorList>
            <person name="Wallis C."/>
            <person name="Deusch O."/>
            <person name="O'Flynn C."/>
            <person name="Davis I."/>
            <person name="Jospin G."/>
            <person name="Darling A.E."/>
            <person name="Coil D.A."/>
            <person name="Alexiev A."/>
            <person name="Horsfall A."/>
            <person name="Kirkwood N."/>
            <person name="Harris S."/>
            <person name="Eisen J.A."/>
        </authorList>
    </citation>
    <scope>NUCLEOTIDE SEQUENCE [LARGE SCALE GENOMIC DNA]</scope>
    <source>
        <strain evidence="3">COT-022 OH1391</strain>
    </source>
</reference>
<dbReference type="InterPro" id="IPR002765">
    <property type="entry name" value="UPF0145_YbjQ-like"/>
</dbReference>
<proteinExistence type="inferred from homology"/>
<evidence type="ECO:0000313" key="3">
    <source>
        <dbReference type="Proteomes" id="UP000030134"/>
    </source>
</evidence>
<dbReference type="Pfam" id="PF01906">
    <property type="entry name" value="YbjQ_1"/>
    <property type="match status" value="1"/>
</dbReference>
<gene>
    <name evidence="2" type="ORF">HQ36_04225</name>
</gene>
<protein>
    <submittedName>
        <fullName evidence="2">Uncharacterized protein</fullName>
    </submittedName>
</protein>